<dbReference type="InterPro" id="IPR027443">
    <property type="entry name" value="IPNS-like_sf"/>
</dbReference>
<dbReference type="PROSITE" id="PS51471">
    <property type="entry name" value="FE2OG_OXY"/>
    <property type="match status" value="1"/>
</dbReference>
<feature type="non-terminal residue" evidence="4">
    <location>
        <position position="337"/>
    </location>
</feature>
<reference evidence="4 5" key="1">
    <citation type="submission" date="2018-05" db="EMBL/GenBank/DDBJ databases">
        <title>Draft genome sequence of Scytalidium lignicola DSM 105466, a ubiquitous saprotrophic fungus.</title>
        <authorList>
            <person name="Buettner E."/>
            <person name="Gebauer A.M."/>
            <person name="Hofrichter M."/>
            <person name="Liers C."/>
            <person name="Kellner H."/>
        </authorList>
    </citation>
    <scope>NUCLEOTIDE SEQUENCE [LARGE SCALE GENOMIC DNA]</scope>
    <source>
        <strain evidence="4 5">DSM 105466</strain>
    </source>
</reference>
<keyword evidence="2" id="KW-0479">Metal-binding</keyword>
<evidence type="ECO:0000313" key="5">
    <source>
        <dbReference type="Proteomes" id="UP000258309"/>
    </source>
</evidence>
<dbReference type="Pfam" id="PF03171">
    <property type="entry name" value="2OG-FeII_Oxy"/>
    <property type="match status" value="1"/>
</dbReference>
<organism evidence="4 5">
    <name type="scientific">Scytalidium lignicola</name>
    <name type="common">Hyphomycete</name>
    <dbReference type="NCBI Taxonomy" id="5539"/>
    <lineage>
        <taxon>Eukaryota</taxon>
        <taxon>Fungi</taxon>
        <taxon>Dikarya</taxon>
        <taxon>Ascomycota</taxon>
        <taxon>Pezizomycotina</taxon>
        <taxon>Leotiomycetes</taxon>
        <taxon>Leotiomycetes incertae sedis</taxon>
        <taxon>Scytalidium</taxon>
    </lineage>
</organism>
<dbReference type="EMBL" id="NCSJ02000001">
    <property type="protein sequence ID" value="RFU36334.1"/>
    <property type="molecule type" value="Genomic_DNA"/>
</dbReference>
<dbReference type="PRINTS" id="PR00682">
    <property type="entry name" value="IPNSYNTHASE"/>
</dbReference>
<keyword evidence="2" id="KW-0560">Oxidoreductase</keyword>
<comment type="caution">
    <text evidence="4">The sequence shown here is derived from an EMBL/GenBank/DDBJ whole genome shotgun (WGS) entry which is preliminary data.</text>
</comment>
<dbReference type="InterPro" id="IPR050231">
    <property type="entry name" value="Iron_ascorbate_oxido_reductase"/>
</dbReference>
<dbReference type="GO" id="GO:0044283">
    <property type="term" value="P:small molecule biosynthetic process"/>
    <property type="evidence" value="ECO:0007669"/>
    <property type="project" value="UniProtKB-ARBA"/>
</dbReference>
<evidence type="ECO:0000259" key="3">
    <source>
        <dbReference type="PROSITE" id="PS51471"/>
    </source>
</evidence>
<dbReference type="Pfam" id="PF14226">
    <property type="entry name" value="DIOX_N"/>
    <property type="match status" value="1"/>
</dbReference>
<dbReference type="STRING" id="5539.A0A3E2HSJ8"/>
<dbReference type="AlphaFoldDB" id="A0A3E2HSJ8"/>
<gene>
    <name evidence="4" type="ORF">B7463_g66</name>
</gene>
<protein>
    <recommendedName>
        <fullName evidence="3">Fe2OG dioxygenase domain-containing protein</fullName>
    </recommendedName>
</protein>
<name>A0A3E2HSJ8_SCYLI</name>
<keyword evidence="2" id="KW-0408">Iron</keyword>
<dbReference type="InterPro" id="IPR026992">
    <property type="entry name" value="DIOX_N"/>
</dbReference>
<dbReference type="GO" id="GO:0046872">
    <property type="term" value="F:metal ion binding"/>
    <property type="evidence" value="ECO:0007669"/>
    <property type="project" value="UniProtKB-KW"/>
</dbReference>
<proteinExistence type="inferred from homology"/>
<dbReference type="GO" id="GO:0016491">
    <property type="term" value="F:oxidoreductase activity"/>
    <property type="evidence" value="ECO:0007669"/>
    <property type="project" value="UniProtKB-KW"/>
</dbReference>
<accession>A0A3E2HSJ8</accession>
<evidence type="ECO:0000256" key="1">
    <source>
        <dbReference type="ARBA" id="ARBA00008056"/>
    </source>
</evidence>
<evidence type="ECO:0000313" key="4">
    <source>
        <dbReference type="EMBL" id="RFU36334.1"/>
    </source>
</evidence>
<dbReference type="SUPFAM" id="SSF51197">
    <property type="entry name" value="Clavaminate synthase-like"/>
    <property type="match status" value="1"/>
</dbReference>
<dbReference type="InterPro" id="IPR044861">
    <property type="entry name" value="IPNS-like_FE2OG_OXY"/>
</dbReference>
<dbReference type="Proteomes" id="UP000258309">
    <property type="component" value="Unassembled WGS sequence"/>
</dbReference>
<keyword evidence="5" id="KW-1185">Reference proteome</keyword>
<dbReference type="Gene3D" id="2.60.120.330">
    <property type="entry name" value="B-lactam Antibiotic, Isopenicillin N Synthase, Chain"/>
    <property type="match status" value="1"/>
</dbReference>
<evidence type="ECO:0000256" key="2">
    <source>
        <dbReference type="RuleBase" id="RU003682"/>
    </source>
</evidence>
<sequence>MAAQFGTSPTFNVPVMDISPYLKDSSSPEAANVIEQVRKACTTTGFFQLTGHKIPKDLQQEVLKGSTAFFSLPAEEKEKVDKKFSIGSSNRGYEVVGNQALQEGTLPDLREGFYIGLDLPATDPRVQSKAFLMGPNQWPSEDVLPATIFRNPMQTYYPLMVDLAIKVLDIIAAGMSYGPDIFKEFTSNGPVASLRLLHYPPQTTRDKKQLGSGAHTDFGAITLLLQDRNPGLQVWDKNGERWIDIEPNEEAYVVNVGDMLQMWSSGEYKSSIHRVINGDKVDRYSIPFFFDGNINCALKPFNDKEESSVENRKWLTVEEHMRERFVTTYARAGTTVG</sequence>
<dbReference type="OMA" id="FACDQAR"/>
<feature type="domain" description="Fe2OG dioxygenase" evidence="3">
    <location>
        <begin position="190"/>
        <end position="292"/>
    </location>
</feature>
<dbReference type="PANTHER" id="PTHR47990">
    <property type="entry name" value="2-OXOGLUTARATE (2OG) AND FE(II)-DEPENDENT OXYGENASE SUPERFAMILY PROTEIN-RELATED"/>
    <property type="match status" value="1"/>
</dbReference>
<dbReference type="OrthoDB" id="288590at2759"/>
<dbReference type="InterPro" id="IPR005123">
    <property type="entry name" value="Oxoglu/Fe-dep_dioxygenase_dom"/>
</dbReference>
<feature type="non-terminal residue" evidence="4">
    <location>
        <position position="1"/>
    </location>
</feature>
<comment type="similarity">
    <text evidence="1 2">Belongs to the iron/ascorbate-dependent oxidoreductase family.</text>
</comment>